<dbReference type="Pfam" id="PF12633">
    <property type="entry name" value="Adenyl_cycl_N"/>
    <property type="match status" value="1"/>
</dbReference>
<protein>
    <recommendedName>
        <fullName evidence="1">Adenylate cyclase class-I N-terminal domain-containing protein</fullName>
    </recommendedName>
</protein>
<dbReference type="Proteomes" id="UP000250928">
    <property type="component" value="Unassembled WGS sequence"/>
</dbReference>
<gene>
    <name evidence="2" type="ORF">C3L24_01315</name>
</gene>
<dbReference type="GO" id="GO:0004016">
    <property type="term" value="F:adenylate cyclase activity"/>
    <property type="evidence" value="ECO:0007669"/>
    <property type="project" value="InterPro"/>
</dbReference>
<dbReference type="InterPro" id="IPR024685">
    <property type="entry name" value="Adenylate_cyclase_1_N"/>
</dbReference>
<accession>A0A6N4E2L5</accession>
<reference evidence="2 3" key="1">
    <citation type="submission" date="2018-01" db="EMBL/GenBank/DDBJ databases">
        <title>Novel co-symbiosis in the lucinid bivalve Phacoides pectinatus.</title>
        <authorList>
            <person name="Lim S.J."/>
            <person name="Davis B.G."/>
            <person name="Gill D.E."/>
            <person name="Engel A.S."/>
            <person name="Anderson L.C."/>
            <person name="Campbell B.J."/>
        </authorList>
    </citation>
    <scope>NUCLEOTIDE SEQUENCE [LARGE SCALE GENOMIC DNA]</scope>
    <source>
        <strain evidence="2">N3_P5</strain>
    </source>
</reference>
<dbReference type="InterPro" id="IPR000274">
    <property type="entry name" value="Adenylate_cyclase_1"/>
</dbReference>
<comment type="caution">
    <text evidence="2">The sequence shown here is derived from an EMBL/GenBank/DDBJ whole genome shotgun (WGS) entry which is preliminary data.</text>
</comment>
<proteinExistence type="predicted"/>
<dbReference type="GO" id="GO:0006171">
    <property type="term" value="P:cAMP biosynthetic process"/>
    <property type="evidence" value="ECO:0007669"/>
    <property type="project" value="InterPro"/>
</dbReference>
<dbReference type="Pfam" id="PF01295">
    <property type="entry name" value="Adenylate_cycl"/>
    <property type="match status" value="1"/>
</dbReference>
<dbReference type="PANTHER" id="PTHR38760">
    <property type="entry name" value="ADENYLATE CYCLASE"/>
    <property type="match status" value="1"/>
</dbReference>
<dbReference type="EMBL" id="PQCO01000085">
    <property type="protein sequence ID" value="PUE05354.1"/>
    <property type="molecule type" value="Genomic_DNA"/>
</dbReference>
<dbReference type="PANTHER" id="PTHR38760:SF1">
    <property type="entry name" value="ADENYLATE CYCLASE"/>
    <property type="match status" value="1"/>
</dbReference>
<evidence type="ECO:0000313" key="2">
    <source>
        <dbReference type="EMBL" id="PUE05354.1"/>
    </source>
</evidence>
<name>A0A6N4E2L5_9GAMM</name>
<evidence type="ECO:0000313" key="3">
    <source>
        <dbReference type="Proteomes" id="UP000250928"/>
    </source>
</evidence>
<feature type="domain" description="Adenylate cyclase class-I N-terminal" evidence="1">
    <location>
        <begin position="47"/>
        <end position="241"/>
    </location>
</feature>
<evidence type="ECO:0000259" key="1">
    <source>
        <dbReference type="Pfam" id="PF12633"/>
    </source>
</evidence>
<sequence>MTRAACCCAPRATCCGTSPGNRAPSACRGADMAEAIDQREGIGRKDLRIIRERFLALHKIRIERIRGELRHTQQIVIELIPLLFHINHPLLPGFINSDTPAGLPDYAPDRDTILAAKSLCRSFAPERKAHRRFNILGLYLMGSIGSIGHTSGSDFDIWLCHDPRLAPDEVEALRQKAARLEAWAAELALEVHFFLVNVETFRTGKRDSLSHESSGSSEPHLLLEEFYRTAVMLAGRPPLWWFIPPSEEENYRAYADMLIDKRFVDASDYLDFGGLEALPAGEFFGAAHWQLYKGIHSPYKSVLKLLLTESYAQEFPSIRWICQEIKQAVYDGTTEETELDPYVLMYRRVERYLRRREETNRLDLARRCFYFKTGQHLSRGGAGASERWQRQLLRKLVGEWDWSQARLFGLDSRQQWSINEVQEERNLLVRELTHSYRLLTDFARTHGRGHRIDPTELSLLGRKLYTALEKRPGKIDHINPGITRDLSERQISLHRVRAGGGAHWQLYLGNIDEDEAEVTRASKTTNSLVEMLAWCLINGVIDQGTRFSLYPSGGPVTQEELHALTEIIRQQVALHKAHAEVPPEQLLAQP</sequence>
<dbReference type="AlphaFoldDB" id="A0A6N4E2L5"/>
<organism evidence="2 3">
    <name type="scientific">Candidatus Sedimenticola endophacoides</name>
    <dbReference type="NCBI Taxonomy" id="2548426"/>
    <lineage>
        <taxon>Bacteria</taxon>
        <taxon>Pseudomonadati</taxon>
        <taxon>Pseudomonadota</taxon>
        <taxon>Gammaproteobacteria</taxon>
        <taxon>Chromatiales</taxon>
        <taxon>Sedimenticolaceae</taxon>
        <taxon>Sedimenticola</taxon>
    </lineage>
</organism>